<sequence>MRSVLIRRVFKARGLSSSHVVWSKHLRFLLPMNCASVRHHSSGPGNQPSTPKWTQHSLNGYSKRKIEEATKETTKSKSWVKAYIALGSNLGDRIDWIEKACKHMNSSPEIKLIKTSSLWETDPMYVVDQDKFINGVCEISTTLEPIELLDTLQHIEVSLGRKKLIDKGPRNIDLDILFHGDSTYNDPRLQIPHPGISEREFVLRPLAEIAPLKPLNPASPWKTVQDSLNSLPVDTPLTTVTPLGRDAEPIRGLKADRKTHVMAIWNMTPDSFSDGGLHSEVSSGNLGRLTALTESTVQHGAHIIDVGGQSTAPKTEQQPTSVEIERVVPVIRSLRTSESFTGLISVDTYRAAVAEAAIEAGADIINDVSAGQLDPEMLKTMARLGKTVILMHMRGNPSTMAQASMQDYSPDGLIPTMAKELLARVAEAEAAGIYRWRIILDPGIGFAKSQSHALEILRRLDELRDWPGLQGLPWLVGTSRKKFIQRITGVSKPDQSQFGTAATVSAAIAGGADIVRVHDVEQMAQVAKMSDAIWRVSQEN</sequence>
<evidence type="ECO:0000256" key="1">
    <source>
        <dbReference type="ARBA" id="ARBA00000012"/>
    </source>
</evidence>
<dbReference type="GO" id="GO:0004156">
    <property type="term" value="F:dihydropteroate synthase activity"/>
    <property type="evidence" value="ECO:0007669"/>
    <property type="project" value="UniProtKB-EC"/>
</dbReference>
<comment type="cofactor">
    <cofactor evidence="4">
        <name>Mg(2+)</name>
        <dbReference type="ChEBI" id="CHEBI:18420"/>
    </cofactor>
</comment>
<dbReference type="OMA" id="NIPHKLM"/>
<dbReference type="CDD" id="cd00483">
    <property type="entry name" value="HPPK"/>
    <property type="match status" value="1"/>
</dbReference>
<dbReference type="Pfam" id="PF00809">
    <property type="entry name" value="Pterin_bind"/>
    <property type="match status" value="1"/>
</dbReference>
<evidence type="ECO:0000259" key="25">
    <source>
        <dbReference type="PROSITE" id="PS50972"/>
    </source>
</evidence>
<evidence type="ECO:0000256" key="11">
    <source>
        <dbReference type="ARBA" id="ARBA00013043"/>
    </source>
</evidence>
<evidence type="ECO:0000256" key="5">
    <source>
        <dbReference type="ARBA" id="ARBA00004763"/>
    </source>
</evidence>
<dbReference type="RefSeq" id="XP_008082446.1">
    <property type="nucleotide sequence ID" value="XM_008084255.1"/>
</dbReference>
<evidence type="ECO:0000256" key="16">
    <source>
        <dbReference type="ARBA" id="ARBA00022777"/>
    </source>
</evidence>
<evidence type="ECO:0000256" key="22">
    <source>
        <dbReference type="ARBA" id="ARBA00061548"/>
    </source>
</evidence>
<evidence type="ECO:0000256" key="24">
    <source>
        <dbReference type="ARBA" id="ARBA00068111"/>
    </source>
</evidence>
<comment type="similarity">
    <text evidence="8">In the N-terminal section; belongs to the DHNA family.</text>
</comment>
<dbReference type="Pfam" id="PF01288">
    <property type="entry name" value="HPPK"/>
    <property type="match status" value="1"/>
</dbReference>
<gene>
    <name evidence="26" type="ORF">GLAREA_04002</name>
</gene>
<evidence type="ECO:0000256" key="14">
    <source>
        <dbReference type="ARBA" id="ARBA00022723"/>
    </source>
</evidence>
<dbReference type="SUPFAM" id="SSF51717">
    <property type="entry name" value="Dihydropteroate synthetase-like"/>
    <property type="match status" value="1"/>
</dbReference>
<dbReference type="EMBL" id="KE145363">
    <property type="protein sequence ID" value="EPE31035.1"/>
    <property type="molecule type" value="Genomic_DNA"/>
</dbReference>
<evidence type="ECO:0000256" key="12">
    <source>
        <dbReference type="ARBA" id="ARBA00013253"/>
    </source>
</evidence>
<comment type="catalytic activity">
    <reaction evidence="3">
        <text>7,8-dihydroneopterin = 6-hydroxymethyl-7,8-dihydropterin + glycolaldehyde</text>
        <dbReference type="Rhea" id="RHEA:10540"/>
        <dbReference type="ChEBI" id="CHEBI:17001"/>
        <dbReference type="ChEBI" id="CHEBI:17071"/>
        <dbReference type="ChEBI" id="CHEBI:44841"/>
        <dbReference type="EC" id="4.1.2.25"/>
    </reaction>
</comment>
<dbReference type="Proteomes" id="UP000016922">
    <property type="component" value="Unassembled WGS sequence"/>
</dbReference>
<dbReference type="GeneID" id="19463057"/>
<dbReference type="FunFam" id="3.20.20.20:FF:000006">
    <property type="entry name" value="Dihydropteroate synthase"/>
    <property type="match status" value="1"/>
</dbReference>
<keyword evidence="16" id="KW-0418">Kinase</keyword>
<dbReference type="KEGG" id="glz:GLAREA_04002"/>
<dbReference type="EC" id="2.5.1.15" evidence="10"/>
<comment type="pathway">
    <text evidence="7">Cofactor biosynthesis; tetrahydrofolate biosynthesis; 2-amino-4-hydroxy-6-hydroxymethyl-7,8-dihydropteridine diphosphate from 7,8-dihydroneopterin triphosphate: step 4/4.</text>
</comment>
<reference evidence="26 27" key="1">
    <citation type="journal article" date="2013" name="BMC Genomics">
        <title>Genomics-driven discovery of the pneumocandin biosynthetic gene cluster in the fungus Glarea lozoyensis.</title>
        <authorList>
            <person name="Chen L."/>
            <person name="Yue Q."/>
            <person name="Zhang X."/>
            <person name="Xiang M."/>
            <person name="Wang C."/>
            <person name="Li S."/>
            <person name="Che Y."/>
            <person name="Ortiz-Lopez F.J."/>
            <person name="Bills G.F."/>
            <person name="Liu X."/>
            <person name="An Z."/>
        </authorList>
    </citation>
    <scope>NUCLEOTIDE SEQUENCE [LARGE SCALE GENOMIC DNA]</scope>
    <source>
        <strain evidence="27">ATCC 20868 / MF5171</strain>
    </source>
</reference>
<dbReference type="GO" id="GO:0016301">
    <property type="term" value="F:kinase activity"/>
    <property type="evidence" value="ECO:0007669"/>
    <property type="project" value="UniProtKB-KW"/>
</dbReference>
<evidence type="ECO:0000256" key="7">
    <source>
        <dbReference type="ARBA" id="ARBA00005051"/>
    </source>
</evidence>
<evidence type="ECO:0000256" key="4">
    <source>
        <dbReference type="ARBA" id="ARBA00001946"/>
    </source>
</evidence>
<dbReference type="PANTHER" id="PTHR20941:SF1">
    <property type="entry name" value="FOLIC ACID SYNTHESIS PROTEIN FOL1"/>
    <property type="match status" value="1"/>
</dbReference>
<dbReference type="GO" id="GO:0005740">
    <property type="term" value="C:mitochondrial envelope"/>
    <property type="evidence" value="ECO:0007669"/>
    <property type="project" value="TreeGrafter"/>
</dbReference>
<organism evidence="26 27">
    <name type="scientific">Glarea lozoyensis (strain ATCC 20868 / MF5171)</name>
    <dbReference type="NCBI Taxonomy" id="1116229"/>
    <lineage>
        <taxon>Eukaryota</taxon>
        <taxon>Fungi</taxon>
        <taxon>Dikarya</taxon>
        <taxon>Ascomycota</taxon>
        <taxon>Pezizomycotina</taxon>
        <taxon>Leotiomycetes</taxon>
        <taxon>Helotiales</taxon>
        <taxon>Helotiaceae</taxon>
        <taxon>Glarea</taxon>
    </lineage>
</organism>
<dbReference type="GO" id="GO:0046654">
    <property type="term" value="P:tetrahydrofolate biosynthetic process"/>
    <property type="evidence" value="ECO:0007669"/>
    <property type="project" value="UniProtKB-UniPathway"/>
</dbReference>
<dbReference type="InterPro" id="IPR006390">
    <property type="entry name" value="DHP_synth_dom"/>
</dbReference>
<evidence type="ECO:0000313" key="26">
    <source>
        <dbReference type="EMBL" id="EPE31035.1"/>
    </source>
</evidence>
<evidence type="ECO:0000256" key="23">
    <source>
        <dbReference type="ARBA" id="ARBA00067568"/>
    </source>
</evidence>
<evidence type="ECO:0000256" key="9">
    <source>
        <dbReference type="ARBA" id="ARBA00009951"/>
    </source>
</evidence>
<dbReference type="GO" id="GO:0046656">
    <property type="term" value="P:folic acid biosynthetic process"/>
    <property type="evidence" value="ECO:0007669"/>
    <property type="project" value="UniProtKB-KW"/>
</dbReference>
<dbReference type="PROSITE" id="PS00793">
    <property type="entry name" value="DHPS_2"/>
    <property type="match status" value="1"/>
</dbReference>
<evidence type="ECO:0000256" key="21">
    <source>
        <dbReference type="ARBA" id="ARBA00058009"/>
    </source>
</evidence>
<comment type="catalytic activity">
    <reaction evidence="2">
        <text>6-hydroxymethyl-7,8-dihydropterin + ATP = (7,8-dihydropterin-6-yl)methyl diphosphate + AMP + H(+)</text>
        <dbReference type="Rhea" id="RHEA:11412"/>
        <dbReference type="ChEBI" id="CHEBI:15378"/>
        <dbReference type="ChEBI" id="CHEBI:30616"/>
        <dbReference type="ChEBI" id="CHEBI:44841"/>
        <dbReference type="ChEBI" id="CHEBI:72950"/>
        <dbReference type="ChEBI" id="CHEBI:456215"/>
        <dbReference type="EC" id="2.7.6.3"/>
    </reaction>
</comment>
<dbReference type="NCBIfam" id="TIGR01498">
    <property type="entry name" value="folK"/>
    <property type="match status" value="1"/>
</dbReference>
<dbReference type="OrthoDB" id="615426at2759"/>
<evidence type="ECO:0000313" key="27">
    <source>
        <dbReference type="Proteomes" id="UP000016922"/>
    </source>
</evidence>
<keyword evidence="18" id="KW-0460">Magnesium</keyword>
<evidence type="ECO:0000256" key="18">
    <source>
        <dbReference type="ARBA" id="ARBA00022842"/>
    </source>
</evidence>
<evidence type="ECO:0000256" key="3">
    <source>
        <dbReference type="ARBA" id="ARBA00001353"/>
    </source>
</evidence>
<dbReference type="PROSITE" id="PS50972">
    <property type="entry name" value="PTERIN_BINDING"/>
    <property type="match status" value="1"/>
</dbReference>
<dbReference type="GO" id="GO:0005524">
    <property type="term" value="F:ATP binding"/>
    <property type="evidence" value="ECO:0007669"/>
    <property type="project" value="UniProtKB-KW"/>
</dbReference>
<evidence type="ECO:0000256" key="17">
    <source>
        <dbReference type="ARBA" id="ARBA00022840"/>
    </source>
</evidence>
<dbReference type="UniPathway" id="UPA00077">
    <property type="reaction ID" value="UER00155"/>
</dbReference>
<keyword evidence="27" id="KW-1185">Reference proteome</keyword>
<dbReference type="PANTHER" id="PTHR20941">
    <property type="entry name" value="FOLATE SYNTHESIS PROTEINS"/>
    <property type="match status" value="1"/>
</dbReference>
<dbReference type="HOGENOM" id="CLU_008023_2_1_1"/>
<comment type="catalytic activity">
    <reaction evidence="1">
        <text>(7,8-dihydropterin-6-yl)methyl diphosphate + 4-aminobenzoate = 7,8-dihydropteroate + diphosphate</text>
        <dbReference type="Rhea" id="RHEA:19949"/>
        <dbReference type="ChEBI" id="CHEBI:17836"/>
        <dbReference type="ChEBI" id="CHEBI:17839"/>
        <dbReference type="ChEBI" id="CHEBI:33019"/>
        <dbReference type="ChEBI" id="CHEBI:72950"/>
        <dbReference type="EC" id="2.5.1.15"/>
    </reaction>
</comment>
<dbReference type="GO" id="GO:0046872">
    <property type="term" value="F:metal ion binding"/>
    <property type="evidence" value="ECO:0007669"/>
    <property type="project" value="UniProtKB-KW"/>
</dbReference>
<dbReference type="GO" id="GO:0003848">
    <property type="term" value="F:2-amino-4-hydroxy-6-hydroxymethyldihydropteridine diphosphokinase activity"/>
    <property type="evidence" value="ECO:0007669"/>
    <property type="project" value="UniProtKB-EC"/>
</dbReference>
<keyword evidence="14" id="KW-0479">Metal-binding</keyword>
<evidence type="ECO:0000256" key="15">
    <source>
        <dbReference type="ARBA" id="ARBA00022741"/>
    </source>
</evidence>
<dbReference type="EC" id="2.7.6.3" evidence="12"/>
<feature type="domain" description="Pterin-binding" evidence="25">
    <location>
        <begin position="259"/>
        <end position="528"/>
    </location>
</feature>
<dbReference type="Gene3D" id="3.30.70.560">
    <property type="entry name" value="7,8-Dihydro-6-hydroxymethylpterin-pyrophosphokinase HPPK"/>
    <property type="match status" value="1"/>
</dbReference>
<comment type="function">
    <text evidence="21">Catalyzes three sequential steps of tetrahydrofolate biosynthesis.</text>
</comment>
<accession>S3CZI0</accession>
<dbReference type="InterPro" id="IPR011005">
    <property type="entry name" value="Dihydropteroate_synth-like_sf"/>
</dbReference>
<evidence type="ECO:0000256" key="13">
    <source>
        <dbReference type="ARBA" id="ARBA00022679"/>
    </source>
</evidence>
<proteinExistence type="inferred from homology"/>
<evidence type="ECO:0000256" key="6">
    <source>
        <dbReference type="ARBA" id="ARBA00005013"/>
    </source>
</evidence>
<keyword evidence="20" id="KW-0511">Multifunctional enzyme</keyword>
<dbReference type="GO" id="GO:0004150">
    <property type="term" value="F:dihydroneopterin aldolase activity"/>
    <property type="evidence" value="ECO:0007669"/>
    <property type="project" value="UniProtKB-EC"/>
</dbReference>
<dbReference type="EC" id="4.1.2.25" evidence="11"/>
<dbReference type="InterPro" id="IPR000489">
    <property type="entry name" value="Pterin-binding_dom"/>
</dbReference>
<dbReference type="InterPro" id="IPR035907">
    <property type="entry name" value="Hppk_sf"/>
</dbReference>
<dbReference type="PROSITE" id="PS00794">
    <property type="entry name" value="HPPK"/>
    <property type="match status" value="1"/>
</dbReference>
<dbReference type="NCBIfam" id="TIGR01496">
    <property type="entry name" value="DHPS"/>
    <property type="match status" value="1"/>
</dbReference>
<dbReference type="STRING" id="1116229.S3CZI0"/>
<keyword evidence="19" id="KW-0289">Folate biosynthesis</keyword>
<keyword evidence="13" id="KW-0808">Transferase</keyword>
<dbReference type="eggNOG" id="KOG2544">
    <property type="taxonomic scope" value="Eukaryota"/>
</dbReference>
<comment type="pathway">
    <text evidence="5">Cofactor biosynthesis; tetrahydrofolate biosynthesis; 7,8-dihydrofolate from 2-amino-4-hydroxy-6-hydroxymethyl-7,8-dihydropteridine diphosphate and 4-aminobenzoate: step 1/2.</text>
</comment>
<protein>
    <recommendedName>
        <fullName evidence="23">Folic acid synthesis protein FOL1</fullName>
        <ecNumber evidence="10">2.5.1.15</ecNumber>
        <ecNumber evidence="12">2.7.6.3</ecNumber>
        <ecNumber evidence="11">4.1.2.25</ecNumber>
    </recommendedName>
    <alternativeName>
        <fullName evidence="24">Folic acid synthesis protein fol1</fullName>
    </alternativeName>
</protein>
<keyword evidence="15" id="KW-0547">Nucleotide-binding</keyword>
<comment type="pathway">
    <text evidence="6">Cofactor biosynthesis; tetrahydrofolate biosynthesis; 2-amino-4-hydroxy-6-hydroxymethyl-7,8-dihydropteridine diphosphate from 7,8-dihydroneopterin triphosphate: step 3/4.</text>
</comment>
<evidence type="ECO:0000256" key="20">
    <source>
        <dbReference type="ARBA" id="ARBA00023268"/>
    </source>
</evidence>
<comment type="similarity">
    <text evidence="22">In the central section; belongs to the HPPK family.</text>
</comment>
<dbReference type="SUPFAM" id="SSF55083">
    <property type="entry name" value="6-hydroxymethyl-7,8-dihydropterin pyrophosphokinase, HPPK"/>
    <property type="match status" value="1"/>
</dbReference>
<evidence type="ECO:0000256" key="19">
    <source>
        <dbReference type="ARBA" id="ARBA00022909"/>
    </source>
</evidence>
<evidence type="ECO:0000256" key="10">
    <source>
        <dbReference type="ARBA" id="ARBA00012458"/>
    </source>
</evidence>
<comment type="similarity">
    <text evidence="9">In the C-terminal section; belongs to the DHPS family.</text>
</comment>
<dbReference type="InterPro" id="IPR000550">
    <property type="entry name" value="Hppk"/>
</dbReference>
<evidence type="ECO:0000256" key="8">
    <source>
        <dbReference type="ARBA" id="ARBA00009640"/>
    </source>
</evidence>
<dbReference type="AlphaFoldDB" id="S3CZI0"/>
<name>S3CZI0_GLAL2</name>
<dbReference type="Gene3D" id="3.20.20.20">
    <property type="entry name" value="Dihydropteroate synthase-like"/>
    <property type="match status" value="1"/>
</dbReference>
<dbReference type="CDD" id="cd00739">
    <property type="entry name" value="DHPS"/>
    <property type="match status" value="1"/>
</dbReference>
<dbReference type="InterPro" id="IPR045031">
    <property type="entry name" value="DHP_synth-like"/>
</dbReference>
<keyword evidence="17" id="KW-0067">ATP-binding</keyword>
<evidence type="ECO:0000256" key="2">
    <source>
        <dbReference type="ARBA" id="ARBA00000198"/>
    </source>
</evidence>